<gene>
    <name evidence="3" type="ORF">LCGC14_2139880</name>
</gene>
<organism evidence="3">
    <name type="scientific">marine sediment metagenome</name>
    <dbReference type="NCBI Taxonomy" id="412755"/>
    <lineage>
        <taxon>unclassified sequences</taxon>
        <taxon>metagenomes</taxon>
        <taxon>ecological metagenomes</taxon>
    </lineage>
</organism>
<evidence type="ECO:0000313" key="3">
    <source>
        <dbReference type="EMBL" id="KKL66947.1"/>
    </source>
</evidence>
<sequence length="303" mass="34251">MHRVSSKYLVAIATLYVIAGVTIGVYGTQRYFLSRGLIAPRQEVVITDLPSFDSLMLATAAAATPTPPPDQGEIQNPPVEIPEPEPTPDIWGKLDLTDGDETSIAFDHKDEWLITEPFYPRSYRPGIFESEYFDPELSGAVSWVDNQARVILWAHSGPDHTMTPIQRAIELDDRGFIVDRSIADERLRQDFMGRNIWFIQPGKVEYLTRVSAWARVTPDLVAEINEHVDDLPESLRMLYPDQGWEGFNRDTLILFFCGRQLAGDPKDPTRPYWQQTRYVLGLLPYITDSIPTGPHANLGGHLD</sequence>
<feature type="region of interest" description="Disordered" evidence="1">
    <location>
        <begin position="62"/>
        <end position="89"/>
    </location>
</feature>
<evidence type="ECO:0000256" key="2">
    <source>
        <dbReference type="SAM" id="Phobius"/>
    </source>
</evidence>
<proteinExistence type="predicted"/>
<protein>
    <submittedName>
        <fullName evidence="3">Uncharacterized protein</fullName>
    </submittedName>
</protein>
<comment type="caution">
    <text evidence="3">The sequence shown here is derived from an EMBL/GenBank/DDBJ whole genome shotgun (WGS) entry which is preliminary data.</text>
</comment>
<accession>A0A0F9GV17</accession>
<keyword evidence="2" id="KW-0812">Transmembrane</keyword>
<keyword evidence="2" id="KW-0472">Membrane</keyword>
<dbReference type="EMBL" id="LAZR01027039">
    <property type="protein sequence ID" value="KKL66947.1"/>
    <property type="molecule type" value="Genomic_DNA"/>
</dbReference>
<dbReference type="AlphaFoldDB" id="A0A0F9GV17"/>
<name>A0A0F9GV17_9ZZZZ</name>
<evidence type="ECO:0000256" key="1">
    <source>
        <dbReference type="SAM" id="MobiDB-lite"/>
    </source>
</evidence>
<keyword evidence="2" id="KW-1133">Transmembrane helix</keyword>
<reference evidence="3" key="1">
    <citation type="journal article" date="2015" name="Nature">
        <title>Complex archaea that bridge the gap between prokaryotes and eukaryotes.</title>
        <authorList>
            <person name="Spang A."/>
            <person name="Saw J.H."/>
            <person name="Jorgensen S.L."/>
            <person name="Zaremba-Niedzwiedzka K."/>
            <person name="Martijn J."/>
            <person name="Lind A.E."/>
            <person name="van Eijk R."/>
            <person name="Schleper C."/>
            <person name="Guy L."/>
            <person name="Ettema T.J."/>
        </authorList>
    </citation>
    <scope>NUCLEOTIDE SEQUENCE</scope>
</reference>
<feature type="transmembrane region" description="Helical" evidence="2">
    <location>
        <begin position="6"/>
        <end position="26"/>
    </location>
</feature>